<evidence type="ECO:0000313" key="2">
    <source>
        <dbReference type="Proteomes" id="UP001510562"/>
    </source>
</evidence>
<evidence type="ECO:0000313" key="1">
    <source>
        <dbReference type="EMBL" id="AKP44837.1"/>
    </source>
</evidence>
<dbReference type="EMBL" id="CP011970">
    <property type="protein sequence ID" value="AKP44837.1"/>
    <property type="molecule type" value="Genomic_DNA"/>
</dbReference>
<name>A0ACA7UP59_CLODI</name>
<keyword evidence="2" id="KW-1185">Reference proteome</keyword>
<reference evidence="1 2" key="1">
    <citation type="journal article" date="2015" name="Genome Announc.">
        <title>Complete Genome Sequence of the Novel Temperate Clostridium difficile Phage phiCDIF1296T.</title>
        <authorList>
            <person name="Wittmann J."/>
            <person name="Riedel T."/>
            <person name="Bunk B."/>
            <person name="Sproer C."/>
            <person name="Gronow S."/>
            <person name="Overmann J."/>
        </authorList>
    </citation>
    <scope>NUCLEOTIDE SEQUENCE [LARGE SCALE GENOMIC DNA]</scope>
    <source>
        <strain evidence="2">ATCC 9689 / DSM 1296 / BCRC 10642 / JCM 1296 / NCIMB 10666 / NCTC 11209 / 90556-M6S</strain>
    </source>
</reference>
<sequence>MNKIIVFYDIEGYPVFQILVRNVKKYTRQNRIFKLVDSFIKKNINNINLNDGKIYDSSSWIIFTISKTGHYKLKLNLDIDYDILIKKLDIKKSKRESNSKTERELFYIGTGWCKRKEIYNLLTRQNQIGYEDYDTLTIDGDVYIRTYNEKCRTILLHSNYQKILKEI</sequence>
<accession>A0ACA7UP59</accession>
<dbReference type="Proteomes" id="UP001510562">
    <property type="component" value="Chromosome"/>
</dbReference>
<protein>
    <submittedName>
        <fullName evidence="1">Uncharacterized protein</fullName>
    </submittedName>
</protein>
<proteinExistence type="predicted"/>
<organism evidence="1 2">
    <name type="scientific">Clostridioides difficile ATCC 9689 = DSM 1296</name>
    <dbReference type="NCBI Taxonomy" id="1121308"/>
    <lineage>
        <taxon>Bacteria</taxon>
        <taxon>Bacillati</taxon>
        <taxon>Bacillota</taxon>
        <taxon>Clostridia</taxon>
        <taxon>Peptostreptococcales</taxon>
        <taxon>Peptostreptococcaceae</taxon>
        <taxon>Clostridioides</taxon>
    </lineage>
</organism>
<gene>
    <name evidence="1" type="ORF">CDIF1296T_phi163</name>
</gene>